<reference evidence="1" key="2">
    <citation type="journal article" date="2015" name="Data Brief">
        <title>Shoot transcriptome of the giant reed, Arundo donax.</title>
        <authorList>
            <person name="Barrero R.A."/>
            <person name="Guerrero F.D."/>
            <person name="Moolhuijzen P."/>
            <person name="Goolsby J.A."/>
            <person name="Tidwell J."/>
            <person name="Bellgard S.E."/>
            <person name="Bellgard M.I."/>
        </authorList>
    </citation>
    <scope>NUCLEOTIDE SEQUENCE</scope>
    <source>
        <tissue evidence="1">Shoot tissue taken approximately 20 cm above the soil surface</tissue>
    </source>
</reference>
<dbReference type="EMBL" id="GBRH01161964">
    <property type="protein sequence ID" value="JAE35932.1"/>
    <property type="molecule type" value="Transcribed_RNA"/>
</dbReference>
<reference evidence="1" key="1">
    <citation type="submission" date="2014-09" db="EMBL/GenBank/DDBJ databases">
        <authorList>
            <person name="Magalhaes I.L.F."/>
            <person name="Oliveira U."/>
            <person name="Santos F.R."/>
            <person name="Vidigal T.H.D.A."/>
            <person name="Brescovit A.D."/>
            <person name="Santos A.J."/>
        </authorList>
    </citation>
    <scope>NUCLEOTIDE SEQUENCE</scope>
    <source>
        <tissue evidence="1">Shoot tissue taken approximately 20 cm above the soil surface</tissue>
    </source>
</reference>
<name>A0A0A9HGQ3_ARUDO</name>
<sequence>MNVPNSFWLFCYCTRLILNKN</sequence>
<proteinExistence type="predicted"/>
<dbReference type="AlphaFoldDB" id="A0A0A9HGQ3"/>
<accession>A0A0A9HGQ3</accession>
<protein>
    <submittedName>
        <fullName evidence="1">Uncharacterized protein</fullName>
    </submittedName>
</protein>
<evidence type="ECO:0000313" key="1">
    <source>
        <dbReference type="EMBL" id="JAE35932.1"/>
    </source>
</evidence>
<organism evidence="1">
    <name type="scientific">Arundo donax</name>
    <name type="common">Giant reed</name>
    <name type="synonym">Donax arundinaceus</name>
    <dbReference type="NCBI Taxonomy" id="35708"/>
    <lineage>
        <taxon>Eukaryota</taxon>
        <taxon>Viridiplantae</taxon>
        <taxon>Streptophyta</taxon>
        <taxon>Embryophyta</taxon>
        <taxon>Tracheophyta</taxon>
        <taxon>Spermatophyta</taxon>
        <taxon>Magnoliopsida</taxon>
        <taxon>Liliopsida</taxon>
        <taxon>Poales</taxon>
        <taxon>Poaceae</taxon>
        <taxon>PACMAD clade</taxon>
        <taxon>Arundinoideae</taxon>
        <taxon>Arundineae</taxon>
        <taxon>Arundo</taxon>
    </lineage>
</organism>